<dbReference type="Proteomes" id="UP000724672">
    <property type="component" value="Unassembled WGS sequence"/>
</dbReference>
<feature type="transmembrane region" description="Helical" evidence="7">
    <location>
        <begin position="99"/>
        <end position="118"/>
    </location>
</feature>
<dbReference type="GO" id="GO:0005886">
    <property type="term" value="C:plasma membrane"/>
    <property type="evidence" value="ECO:0007669"/>
    <property type="project" value="UniProtKB-SubCell"/>
</dbReference>
<feature type="transmembrane region" description="Helical" evidence="7">
    <location>
        <begin position="15"/>
        <end position="36"/>
    </location>
</feature>
<keyword evidence="3" id="KW-1003">Cell membrane</keyword>
<proteinExistence type="predicted"/>
<sequence>MDYSKKRDLILNGNMAKVILILSGPIMLNNLIQTIYNLTDTYFVSRLGDLEVNAVGFVWPIIFFMMSIGIGVSIAGTALISQYTGSDDKSDARKVAGQILSFSFIFSIGLGIIGFFITPFIVKTMGAEGEMFRLSVEFLRIILLGMPTMFVFFAFNSIKQGQGDTYTPMIFGALSVGLNIILDPIFIFVLNLGVAGAAIATVLARGIFALYAVYTLFIKKEGIQLHKSDLKLNKTLLQKIISIGLPSSIGQSTTALGFAVLNIFVKSFGASTLTAFIIGNRINSLILMPAMGIGHALSTIVGQNLGADDIKRARKAVKVSTILTTIFLLIGGLIVFILARRIIMIFTDSEEVITQATFYLRVISASLPLMGVFQIFNGTFQGSGHTIMAMSMMTSRLWLFRIPLIILFKNFTNLQERSVWYAMILSNAIVCIIGLILYLSRKWEHKIIKKAPKIR</sequence>
<dbReference type="PIRSF" id="PIRSF006603">
    <property type="entry name" value="DinF"/>
    <property type="match status" value="1"/>
</dbReference>
<feature type="transmembrane region" description="Helical" evidence="7">
    <location>
        <begin position="420"/>
        <end position="440"/>
    </location>
</feature>
<evidence type="ECO:0000256" key="4">
    <source>
        <dbReference type="ARBA" id="ARBA00022692"/>
    </source>
</evidence>
<protein>
    <submittedName>
        <fullName evidence="8">MATE family efflux transporter</fullName>
    </submittedName>
</protein>
<keyword evidence="9" id="KW-1185">Reference proteome</keyword>
<dbReference type="PANTHER" id="PTHR43549:SF2">
    <property type="entry name" value="MULTIDRUG RESISTANCE PROTEIN NORM-RELATED"/>
    <property type="match status" value="1"/>
</dbReference>
<evidence type="ECO:0000256" key="7">
    <source>
        <dbReference type="SAM" id="Phobius"/>
    </source>
</evidence>
<name>A0A942Z870_9FIRM</name>
<keyword evidence="4 7" id="KW-0812">Transmembrane</keyword>
<dbReference type="GO" id="GO:0015297">
    <property type="term" value="F:antiporter activity"/>
    <property type="evidence" value="ECO:0007669"/>
    <property type="project" value="InterPro"/>
</dbReference>
<dbReference type="RefSeq" id="WP_203365558.1">
    <property type="nucleotide sequence ID" value="NZ_WSFT01000019.1"/>
</dbReference>
<feature type="transmembrane region" description="Helical" evidence="7">
    <location>
        <begin position="358"/>
        <end position="376"/>
    </location>
</feature>
<dbReference type="EMBL" id="WSFT01000019">
    <property type="protein sequence ID" value="MBS4537635.1"/>
    <property type="molecule type" value="Genomic_DNA"/>
</dbReference>
<comment type="caution">
    <text evidence="8">The sequence shown here is derived from an EMBL/GenBank/DDBJ whole genome shotgun (WGS) entry which is preliminary data.</text>
</comment>
<evidence type="ECO:0000256" key="5">
    <source>
        <dbReference type="ARBA" id="ARBA00022989"/>
    </source>
</evidence>
<dbReference type="Pfam" id="PF01554">
    <property type="entry name" value="MatE"/>
    <property type="match status" value="2"/>
</dbReference>
<feature type="transmembrane region" description="Helical" evidence="7">
    <location>
        <begin position="56"/>
        <end position="79"/>
    </location>
</feature>
<evidence type="ECO:0000313" key="8">
    <source>
        <dbReference type="EMBL" id="MBS4537635.1"/>
    </source>
</evidence>
<dbReference type="InterPro" id="IPR048279">
    <property type="entry name" value="MdtK-like"/>
</dbReference>
<evidence type="ECO:0000256" key="6">
    <source>
        <dbReference type="ARBA" id="ARBA00023136"/>
    </source>
</evidence>
<feature type="transmembrane region" description="Helical" evidence="7">
    <location>
        <begin position="138"/>
        <end position="158"/>
    </location>
</feature>
<dbReference type="InterPro" id="IPR002528">
    <property type="entry name" value="MATE_fam"/>
</dbReference>
<evidence type="ECO:0000256" key="3">
    <source>
        <dbReference type="ARBA" id="ARBA00022475"/>
    </source>
</evidence>
<gene>
    <name evidence="8" type="ORF">GOQ27_04120</name>
</gene>
<feature type="transmembrane region" description="Helical" evidence="7">
    <location>
        <begin position="196"/>
        <end position="219"/>
    </location>
</feature>
<dbReference type="PANTHER" id="PTHR43549">
    <property type="entry name" value="MULTIDRUG RESISTANCE PROTEIN YPNP-RELATED"/>
    <property type="match status" value="1"/>
</dbReference>
<keyword evidence="2" id="KW-0813">Transport</keyword>
<dbReference type="NCBIfam" id="TIGR00797">
    <property type="entry name" value="matE"/>
    <property type="match status" value="1"/>
</dbReference>
<feature type="transmembrane region" description="Helical" evidence="7">
    <location>
        <begin position="388"/>
        <end position="408"/>
    </location>
</feature>
<organism evidence="8 9">
    <name type="scientific">Anaeromonas frigoriresistens</name>
    <dbReference type="NCBI Taxonomy" id="2683708"/>
    <lineage>
        <taxon>Bacteria</taxon>
        <taxon>Bacillati</taxon>
        <taxon>Bacillota</taxon>
        <taxon>Tissierellia</taxon>
        <taxon>Tissierellales</taxon>
        <taxon>Thermohalobacteraceae</taxon>
        <taxon>Anaeromonas</taxon>
    </lineage>
</organism>
<comment type="subcellular location">
    <subcellularLocation>
        <location evidence="1">Cell membrane</location>
        <topology evidence="1">Multi-pass membrane protein</topology>
    </subcellularLocation>
</comment>
<evidence type="ECO:0000256" key="2">
    <source>
        <dbReference type="ARBA" id="ARBA00022448"/>
    </source>
</evidence>
<accession>A0A942Z870</accession>
<feature type="transmembrane region" description="Helical" evidence="7">
    <location>
        <begin position="170"/>
        <end position="190"/>
    </location>
</feature>
<evidence type="ECO:0000313" key="9">
    <source>
        <dbReference type="Proteomes" id="UP000724672"/>
    </source>
</evidence>
<evidence type="ECO:0000256" key="1">
    <source>
        <dbReference type="ARBA" id="ARBA00004651"/>
    </source>
</evidence>
<reference evidence="8" key="1">
    <citation type="submission" date="2019-12" db="EMBL/GenBank/DDBJ databases">
        <title>Clostridiaceae gen. nov. sp. nov., isolated from sediment in Xinjiang, China.</title>
        <authorList>
            <person name="Zhang R."/>
        </authorList>
    </citation>
    <scope>NUCLEOTIDE SEQUENCE</scope>
    <source>
        <strain evidence="8">D2Q-11</strain>
    </source>
</reference>
<dbReference type="InterPro" id="IPR052031">
    <property type="entry name" value="Membrane_Transporter-Flippase"/>
</dbReference>
<feature type="transmembrane region" description="Helical" evidence="7">
    <location>
        <begin position="240"/>
        <end position="265"/>
    </location>
</feature>
<feature type="transmembrane region" description="Helical" evidence="7">
    <location>
        <begin position="285"/>
        <end position="307"/>
    </location>
</feature>
<keyword evidence="5 7" id="KW-1133">Transmembrane helix</keyword>
<keyword evidence="6 7" id="KW-0472">Membrane</keyword>
<feature type="transmembrane region" description="Helical" evidence="7">
    <location>
        <begin position="319"/>
        <end position="338"/>
    </location>
</feature>
<dbReference type="AlphaFoldDB" id="A0A942Z870"/>
<dbReference type="GO" id="GO:0042910">
    <property type="term" value="F:xenobiotic transmembrane transporter activity"/>
    <property type="evidence" value="ECO:0007669"/>
    <property type="project" value="InterPro"/>
</dbReference>